<accession>A0A1R1AWM4</accession>
<dbReference type="InterPro" id="IPR008984">
    <property type="entry name" value="SMAD_FHA_dom_sf"/>
</dbReference>
<dbReference type="RefSeq" id="WP_076324589.1">
    <property type="nucleotide sequence ID" value="NZ_MRTF01000008.1"/>
</dbReference>
<feature type="domain" description="FHA" evidence="2">
    <location>
        <begin position="93"/>
        <end position="144"/>
    </location>
</feature>
<dbReference type="EMBL" id="MRTF01000008">
    <property type="protein sequence ID" value="OME90054.1"/>
    <property type="molecule type" value="Genomic_DNA"/>
</dbReference>
<evidence type="ECO:0000256" key="1">
    <source>
        <dbReference type="SAM" id="Phobius"/>
    </source>
</evidence>
<gene>
    <name evidence="3" type="ORF">BK123_22375</name>
</gene>
<proteinExistence type="predicted"/>
<dbReference type="Pfam" id="PF00498">
    <property type="entry name" value="FHA"/>
    <property type="match status" value="1"/>
</dbReference>
<sequence>MKPENHKWITLIDLLIYGILAGMVLYALLRPLHYTLQMSIVAASAVIAGVLIWTSGRSNDKPQVAREAVAKIVLLDDDGERVKEWYVKGETSVLIGKNTQRGEVDIDLSDCEYASLVSSEHAVLNRVGDQWFIEDADSHSGTGIRKAGRSEANRLVVEEPVEIGTGDMIFIANTRLLVK</sequence>
<evidence type="ECO:0000313" key="3">
    <source>
        <dbReference type="EMBL" id="OME90054.1"/>
    </source>
</evidence>
<dbReference type="OrthoDB" id="2473431at2"/>
<keyword evidence="1" id="KW-0472">Membrane</keyword>
<reference evidence="3 4" key="1">
    <citation type="submission" date="2016-11" db="EMBL/GenBank/DDBJ databases">
        <title>Paenibacillus species isolates.</title>
        <authorList>
            <person name="Beno S.M."/>
        </authorList>
    </citation>
    <scope>NUCLEOTIDE SEQUENCE [LARGE SCALE GENOMIC DNA]</scope>
    <source>
        <strain evidence="3 4">FSL F4-0100</strain>
    </source>
</reference>
<dbReference type="AlphaFoldDB" id="A0A1R1AWM4"/>
<dbReference type="InterPro" id="IPR000253">
    <property type="entry name" value="FHA_dom"/>
</dbReference>
<feature type="transmembrane region" description="Helical" evidence="1">
    <location>
        <begin position="7"/>
        <end position="28"/>
    </location>
</feature>
<dbReference type="STRING" id="1401.BK123_22375"/>
<evidence type="ECO:0000313" key="4">
    <source>
        <dbReference type="Proteomes" id="UP000187074"/>
    </source>
</evidence>
<name>A0A1R1AWM4_PAELA</name>
<dbReference type="CDD" id="cd00060">
    <property type="entry name" value="FHA"/>
    <property type="match status" value="1"/>
</dbReference>
<protein>
    <recommendedName>
        <fullName evidence="2">FHA domain-containing protein</fullName>
    </recommendedName>
</protein>
<comment type="caution">
    <text evidence="3">The sequence shown here is derived from an EMBL/GenBank/DDBJ whole genome shotgun (WGS) entry which is preliminary data.</text>
</comment>
<keyword evidence="1" id="KW-1133">Transmembrane helix</keyword>
<dbReference type="SUPFAM" id="SSF49879">
    <property type="entry name" value="SMAD/FHA domain"/>
    <property type="match status" value="1"/>
</dbReference>
<dbReference type="Gene3D" id="2.60.200.20">
    <property type="match status" value="1"/>
</dbReference>
<keyword evidence="1" id="KW-0812">Transmembrane</keyword>
<dbReference type="PROSITE" id="PS50006">
    <property type="entry name" value="FHA_DOMAIN"/>
    <property type="match status" value="1"/>
</dbReference>
<organism evidence="3 4">
    <name type="scientific">Paenibacillus lautus</name>
    <name type="common">Bacillus lautus</name>
    <dbReference type="NCBI Taxonomy" id="1401"/>
    <lineage>
        <taxon>Bacteria</taxon>
        <taxon>Bacillati</taxon>
        <taxon>Bacillota</taxon>
        <taxon>Bacilli</taxon>
        <taxon>Bacillales</taxon>
        <taxon>Paenibacillaceae</taxon>
        <taxon>Paenibacillus</taxon>
    </lineage>
</organism>
<feature type="transmembrane region" description="Helical" evidence="1">
    <location>
        <begin position="34"/>
        <end position="53"/>
    </location>
</feature>
<evidence type="ECO:0000259" key="2">
    <source>
        <dbReference type="PROSITE" id="PS50006"/>
    </source>
</evidence>
<dbReference type="Proteomes" id="UP000187074">
    <property type="component" value="Unassembled WGS sequence"/>
</dbReference>